<feature type="region of interest" description="Disordered" evidence="1">
    <location>
        <begin position="27"/>
        <end position="52"/>
    </location>
</feature>
<accession>A0A1F5ZIW1</accession>
<gene>
    <name evidence="3" type="ORF">A2875_01515</name>
</gene>
<evidence type="ECO:0000313" key="3">
    <source>
        <dbReference type="EMBL" id="OGG12429.1"/>
    </source>
</evidence>
<proteinExistence type="predicted"/>
<sequence>MNKNKLFPALFALVLAALACTNNLSGSPAAATTAPVWTPTSTTEAPATESPTTSGTWDVQYYTGATQLMKDFVFTAPDKTWEQFPNVDYRNFQAKNGLEYGQELSVFCQQDVYCDFPVAARSYRSITADYKVEGLGECHENGTGIGCAALLFNVGDVTASFRDQSVDTGHTITGLYWNGNENDQAISALASHLAYRMIGIPTGNPANPGANCSIPSGCKGVDITFGIFSGNELLVRGHTVVR</sequence>
<feature type="chain" id="PRO_5009522857" evidence="2">
    <location>
        <begin position="31"/>
        <end position="242"/>
    </location>
</feature>
<keyword evidence="2" id="KW-0732">Signal</keyword>
<evidence type="ECO:0000256" key="2">
    <source>
        <dbReference type="SAM" id="SignalP"/>
    </source>
</evidence>
<feature type="compositionally biased region" description="Low complexity" evidence="1">
    <location>
        <begin position="28"/>
        <end position="52"/>
    </location>
</feature>
<dbReference type="Proteomes" id="UP000177416">
    <property type="component" value="Unassembled WGS sequence"/>
</dbReference>
<name>A0A1F5ZIW1_9BACT</name>
<dbReference type="PROSITE" id="PS51257">
    <property type="entry name" value="PROKAR_LIPOPROTEIN"/>
    <property type="match status" value="1"/>
</dbReference>
<protein>
    <submittedName>
        <fullName evidence="3">Uncharacterized protein</fullName>
    </submittedName>
</protein>
<dbReference type="EMBL" id="MFJJ01000063">
    <property type="protein sequence ID" value="OGG12429.1"/>
    <property type="molecule type" value="Genomic_DNA"/>
</dbReference>
<organism evidence="3 4">
    <name type="scientific">Candidatus Gottesmanbacteria bacterium RIFCSPHIGHO2_01_FULL_46_14</name>
    <dbReference type="NCBI Taxonomy" id="1798380"/>
    <lineage>
        <taxon>Bacteria</taxon>
        <taxon>Candidatus Gottesmaniibacteriota</taxon>
    </lineage>
</organism>
<evidence type="ECO:0000256" key="1">
    <source>
        <dbReference type="SAM" id="MobiDB-lite"/>
    </source>
</evidence>
<dbReference type="AlphaFoldDB" id="A0A1F5ZIW1"/>
<feature type="signal peptide" evidence="2">
    <location>
        <begin position="1"/>
        <end position="30"/>
    </location>
</feature>
<comment type="caution">
    <text evidence="3">The sequence shown here is derived from an EMBL/GenBank/DDBJ whole genome shotgun (WGS) entry which is preliminary data.</text>
</comment>
<reference evidence="3 4" key="1">
    <citation type="journal article" date="2016" name="Nat. Commun.">
        <title>Thousands of microbial genomes shed light on interconnected biogeochemical processes in an aquifer system.</title>
        <authorList>
            <person name="Anantharaman K."/>
            <person name="Brown C.T."/>
            <person name="Hug L.A."/>
            <person name="Sharon I."/>
            <person name="Castelle C.J."/>
            <person name="Probst A.J."/>
            <person name="Thomas B.C."/>
            <person name="Singh A."/>
            <person name="Wilkins M.J."/>
            <person name="Karaoz U."/>
            <person name="Brodie E.L."/>
            <person name="Williams K.H."/>
            <person name="Hubbard S.S."/>
            <person name="Banfield J.F."/>
        </authorList>
    </citation>
    <scope>NUCLEOTIDE SEQUENCE [LARGE SCALE GENOMIC DNA]</scope>
</reference>
<evidence type="ECO:0000313" key="4">
    <source>
        <dbReference type="Proteomes" id="UP000177416"/>
    </source>
</evidence>